<accession>A0A1J3GJB5</accession>
<proteinExistence type="predicted"/>
<evidence type="ECO:0000313" key="1">
    <source>
        <dbReference type="EMBL" id="JAU56251.1"/>
    </source>
</evidence>
<protein>
    <submittedName>
        <fullName evidence="1">Uncharacterized protein</fullName>
    </submittedName>
</protein>
<dbReference type="EMBL" id="GEVL01021090">
    <property type="protein sequence ID" value="JAU56251.1"/>
    <property type="molecule type" value="Transcribed_RNA"/>
</dbReference>
<reference evidence="1" key="1">
    <citation type="submission" date="2016-07" db="EMBL/GenBank/DDBJ databases">
        <title>De novo transcriptome assembly of four accessions of the metal hyperaccumulator plant Noccaea caerulescens.</title>
        <authorList>
            <person name="Blande D."/>
            <person name="Halimaa P."/>
            <person name="Tervahauta A.I."/>
            <person name="Aarts M.G."/>
            <person name="Karenlampi S.O."/>
        </authorList>
    </citation>
    <scope>NUCLEOTIDE SEQUENCE</scope>
</reference>
<dbReference type="AlphaFoldDB" id="A0A1J3GJB5"/>
<gene>
    <name evidence="1" type="ORF">LE_TR6990_c0_g1_i1_g.25104</name>
</gene>
<sequence length="91" mass="11096">MEKRRREEVDLTETEMEVAQHMMHLSDEEINLKKKKKIEEIFGRDDEIHQDQCKKEMVIMRVMSSTTRKKKKFRTLESIYMATRPIRVVIR</sequence>
<organism evidence="1">
    <name type="scientific">Noccaea caerulescens</name>
    <name type="common">Alpine penny-cress</name>
    <name type="synonym">Thlaspi caerulescens</name>
    <dbReference type="NCBI Taxonomy" id="107243"/>
    <lineage>
        <taxon>Eukaryota</taxon>
        <taxon>Viridiplantae</taxon>
        <taxon>Streptophyta</taxon>
        <taxon>Embryophyta</taxon>
        <taxon>Tracheophyta</taxon>
        <taxon>Spermatophyta</taxon>
        <taxon>Magnoliopsida</taxon>
        <taxon>eudicotyledons</taxon>
        <taxon>Gunneridae</taxon>
        <taxon>Pentapetalae</taxon>
        <taxon>rosids</taxon>
        <taxon>malvids</taxon>
        <taxon>Brassicales</taxon>
        <taxon>Brassicaceae</taxon>
        <taxon>Coluteocarpeae</taxon>
        <taxon>Noccaea</taxon>
    </lineage>
</organism>
<name>A0A1J3GJB5_NOCCA</name>